<dbReference type="EMBL" id="UOEF01000002">
    <property type="protein sequence ID" value="VAV86979.1"/>
    <property type="molecule type" value="Genomic_DNA"/>
</dbReference>
<protein>
    <submittedName>
        <fullName evidence="1">Uncharacterized protein</fullName>
    </submittedName>
</protein>
<gene>
    <name evidence="1" type="ORF">MNBD_ALPHA04-316</name>
</gene>
<proteinExistence type="predicted"/>
<accession>A0A3B0R3W3</accession>
<evidence type="ECO:0000313" key="1">
    <source>
        <dbReference type="EMBL" id="VAV86979.1"/>
    </source>
</evidence>
<name>A0A3B0R3W3_9ZZZZ</name>
<sequence length="59" mass="6689">MYETLSYVLQKNGVVSFGQYQETDEKLLKKLLNLASVSHESFRSPFYAMLIDLCHGGST</sequence>
<dbReference type="AlphaFoldDB" id="A0A3B0R3W3"/>
<reference evidence="1" key="1">
    <citation type="submission" date="2018-06" db="EMBL/GenBank/DDBJ databases">
        <authorList>
            <person name="Zhirakovskaya E."/>
        </authorList>
    </citation>
    <scope>NUCLEOTIDE SEQUENCE</scope>
</reference>
<organism evidence="1">
    <name type="scientific">hydrothermal vent metagenome</name>
    <dbReference type="NCBI Taxonomy" id="652676"/>
    <lineage>
        <taxon>unclassified sequences</taxon>
        <taxon>metagenomes</taxon>
        <taxon>ecological metagenomes</taxon>
    </lineage>
</organism>